<evidence type="ECO:0008006" key="7">
    <source>
        <dbReference type="Google" id="ProtNLM"/>
    </source>
</evidence>
<keyword evidence="2" id="KW-0472">Membrane</keyword>
<keyword evidence="2" id="KW-1133">Transmembrane helix</keyword>
<feature type="region of interest" description="Disordered" evidence="1">
    <location>
        <begin position="96"/>
        <end position="126"/>
    </location>
</feature>
<sequence length="157" mass="17672">MSIQGRTIEEKDETSTISRYFEFLGTSESSVQTKKMDDSYIHYEYKNVPLSVEITDSHEHEYSTEGEIIKPATNETEGVIRYYCNVCGGYRDEVIPKLSGQTSNEGDNDSKAEVSKKRKTSTNPQTGDKAFPAMWIMLGSIAAITGIVEYKSRKMSK</sequence>
<dbReference type="RefSeq" id="WP_173815042.1">
    <property type="nucleotide sequence ID" value="NZ_JAAITX010000008.1"/>
</dbReference>
<keyword evidence="2" id="KW-0812">Transmembrane</keyword>
<evidence type="ECO:0000256" key="1">
    <source>
        <dbReference type="SAM" id="MobiDB-lite"/>
    </source>
</evidence>
<name>A0A850HL95_9FIRM</name>
<gene>
    <name evidence="4" type="ORF">G5A66_10990</name>
    <name evidence="3" type="ORF">G5A75_11015</name>
</gene>
<evidence type="ECO:0000313" key="6">
    <source>
        <dbReference type="Proteomes" id="UP000701680"/>
    </source>
</evidence>
<dbReference type="AlphaFoldDB" id="A0A850HL95"/>
<dbReference type="Proteomes" id="UP000528555">
    <property type="component" value="Unassembled WGS sequence"/>
</dbReference>
<evidence type="ECO:0000313" key="5">
    <source>
        <dbReference type="Proteomes" id="UP000528555"/>
    </source>
</evidence>
<evidence type="ECO:0000256" key="2">
    <source>
        <dbReference type="SAM" id="Phobius"/>
    </source>
</evidence>
<protein>
    <recommendedName>
        <fullName evidence="7">LPXTG cell wall anchor domain-containing protein</fullName>
    </recommendedName>
</protein>
<feature type="transmembrane region" description="Helical" evidence="2">
    <location>
        <begin position="130"/>
        <end position="148"/>
    </location>
</feature>
<accession>A0A850HL95</accession>
<proteinExistence type="predicted"/>
<organism evidence="4 5">
    <name type="scientific">Dorea phocaeensis</name>
    <dbReference type="NCBI Taxonomy" id="2040291"/>
    <lineage>
        <taxon>Bacteria</taxon>
        <taxon>Bacillati</taxon>
        <taxon>Bacillota</taxon>
        <taxon>Clostridia</taxon>
        <taxon>Lachnospirales</taxon>
        <taxon>Lachnospiraceae</taxon>
        <taxon>Dorea</taxon>
    </lineage>
</organism>
<reference evidence="4" key="2">
    <citation type="submission" date="2020-02" db="EMBL/GenBank/DDBJ databases">
        <authorList>
            <person name="Littmann E."/>
            <person name="Sorbara M."/>
        </authorList>
    </citation>
    <scope>NUCLEOTIDE SEQUENCE</scope>
    <source>
        <strain evidence="4">MSK.17.11</strain>
        <strain evidence="3">MSK.17.38</strain>
    </source>
</reference>
<keyword evidence="5" id="KW-1185">Reference proteome</keyword>
<dbReference type="EMBL" id="JAAIUO010000008">
    <property type="protein sequence ID" value="NSK15381.1"/>
    <property type="molecule type" value="Genomic_DNA"/>
</dbReference>
<evidence type="ECO:0000313" key="4">
    <source>
        <dbReference type="EMBL" id="NVH59154.1"/>
    </source>
</evidence>
<evidence type="ECO:0000313" key="3">
    <source>
        <dbReference type="EMBL" id="NSK15381.1"/>
    </source>
</evidence>
<dbReference type="EMBL" id="JAAITX010000008">
    <property type="protein sequence ID" value="NVH59154.1"/>
    <property type="molecule type" value="Genomic_DNA"/>
</dbReference>
<reference evidence="5 6" key="1">
    <citation type="journal article" date="2020" name="Cell Host Microbe">
        <title>Functional and Genomic Variation between Human-Derived Isolates of Lachnospiraceae Reveals Inter- and Intra-Species Diversity.</title>
        <authorList>
            <person name="Sorbara M.T."/>
            <person name="Littmann E.R."/>
            <person name="Fontana E."/>
            <person name="Moody T.U."/>
            <person name="Kohout C.E."/>
            <person name="Gjonbalaj M."/>
            <person name="Eaton V."/>
            <person name="Seok R."/>
            <person name="Leiner I.M."/>
            <person name="Pamer E.G."/>
        </authorList>
    </citation>
    <scope>NUCLEOTIDE SEQUENCE [LARGE SCALE GENOMIC DNA]</scope>
    <source>
        <strain evidence="4 5">MSK.17.11</strain>
        <strain evidence="3 6">MSK.17.38</strain>
    </source>
</reference>
<dbReference type="Proteomes" id="UP000701680">
    <property type="component" value="Unassembled WGS sequence"/>
</dbReference>
<comment type="caution">
    <text evidence="4">The sequence shown here is derived from an EMBL/GenBank/DDBJ whole genome shotgun (WGS) entry which is preliminary data.</text>
</comment>